<dbReference type="STRING" id="691883.A0A058Z7S4"/>
<evidence type="ECO:0000256" key="1">
    <source>
        <dbReference type="ARBA" id="ARBA00009480"/>
    </source>
</evidence>
<feature type="region of interest" description="Disordered" evidence="2">
    <location>
        <begin position="18"/>
        <end position="80"/>
    </location>
</feature>
<feature type="compositionally biased region" description="Low complexity" evidence="2">
    <location>
        <begin position="346"/>
        <end position="370"/>
    </location>
</feature>
<reference evidence="4" key="1">
    <citation type="submission" date="2013-04" db="EMBL/GenBank/DDBJ databases">
        <title>The Genome Sequence of Fonticula alba ATCC 38817.</title>
        <authorList>
            <consortium name="The Broad Institute Genomics Platform"/>
            <person name="Russ C."/>
            <person name="Cuomo C."/>
            <person name="Burger G."/>
            <person name="Gray M.W."/>
            <person name="Holland P.W.H."/>
            <person name="King N."/>
            <person name="Lang F.B.F."/>
            <person name="Roger A.J."/>
            <person name="Ruiz-Trillo I."/>
            <person name="Brown M."/>
            <person name="Walker B."/>
            <person name="Young S."/>
            <person name="Zeng Q."/>
            <person name="Gargeya S."/>
            <person name="Fitzgerald M."/>
            <person name="Haas B."/>
            <person name="Abouelleil A."/>
            <person name="Allen A.W."/>
            <person name="Alvarado L."/>
            <person name="Arachchi H.M."/>
            <person name="Berlin A.M."/>
            <person name="Chapman S.B."/>
            <person name="Gainer-Dewar J."/>
            <person name="Goldberg J."/>
            <person name="Griggs A."/>
            <person name="Gujja S."/>
            <person name="Hansen M."/>
            <person name="Howarth C."/>
            <person name="Imamovic A."/>
            <person name="Ireland A."/>
            <person name="Larimer J."/>
            <person name="McCowan C."/>
            <person name="Murphy C."/>
            <person name="Pearson M."/>
            <person name="Poon T.W."/>
            <person name="Priest M."/>
            <person name="Roberts A."/>
            <person name="Saif S."/>
            <person name="Shea T."/>
            <person name="Sisk P."/>
            <person name="Sykes S."/>
            <person name="Wortman J."/>
            <person name="Nusbaum C."/>
            <person name="Birren B."/>
        </authorList>
    </citation>
    <scope>NUCLEOTIDE SEQUENCE [LARGE SCALE GENOMIC DNA]</scope>
    <source>
        <strain evidence="4">ATCC 38817</strain>
    </source>
</reference>
<protein>
    <recommendedName>
        <fullName evidence="3">t-SNARE coiled-coil homology domain-containing protein</fullName>
    </recommendedName>
</protein>
<dbReference type="SUPFAM" id="SSF58038">
    <property type="entry name" value="SNARE fusion complex"/>
    <property type="match status" value="2"/>
</dbReference>
<dbReference type="PROSITE" id="PS50192">
    <property type="entry name" value="T_SNARE"/>
    <property type="match status" value="2"/>
</dbReference>
<dbReference type="GeneID" id="20527382"/>
<proteinExistence type="inferred from homology"/>
<dbReference type="AlphaFoldDB" id="A0A058Z7S4"/>
<dbReference type="Proteomes" id="UP000030693">
    <property type="component" value="Unassembled WGS sequence"/>
</dbReference>
<feature type="region of interest" description="Disordered" evidence="2">
    <location>
        <begin position="96"/>
        <end position="183"/>
    </location>
</feature>
<evidence type="ECO:0000313" key="4">
    <source>
        <dbReference type="EMBL" id="KCV70330.1"/>
    </source>
</evidence>
<feature type="domain" description="T-SNARE coiled-coil homology" evidence="3">
    <location>
        <begin position="410"/>
        <end position="470"/>
    </location>
</feature>
<dbReference type="GO" id="GO:0005886">
    <property type="term" value="C:plasma membrane"/>
    <property type="evidence" value="ECO:0007669"/>
    <property type="project" value="TreeGrafter"/>
</dbReference>
<evidence type="ECO:0000259" key="3">
    <source>
        <dbReference type="PROSITE" id="PS50192"/>
    </source>
</evidence>
<feature type="region of interest" description="Disordered" evidence="2">
    <location>
        <begin position="346"/>
        <end position="384"/>
    </location>
</feature>
<dbReference type="PANTHER" id="PTHR19305">
    <property type="entry name" value="SYNAPTOSOMAL ASSOCIATED PROTEIN"/>
    <property type="match status" value="1"/>
</dbReference>
<dbReference type="RefSeq" id="XP_009494846.1">
    <property type="nucleotide sequence ID" value="XM_009496571.1"/>
</dbReference>
<dbReference type="PANTHER" id="PTHR19305:SF9">
    <property type="entry name" value="SYNAPTOSOMAL-ASSOCIATED PROTEIN 29"/>
    <property type="match status" value="1"/>
</dbReference>
<organism evidence="4">
    <name type="scientific">Fonticula alba</name>
    <name type="common">Slime mold</name>
    <dbReference type="NCBI Taxonomy" id="691883"/>
    <lineage>
        <taxon>Eukaryota</taxon>
        <taxon>Rotosphaerida</taxon>
        <taxon>Fonticulaceae</taxon>
        <taxon>Fonticula</taxon>
    </lineage>
</organism>
<feature type="compositionally biased region" description="Polar residues" evidence="2">
    <location>
        <begin position="68"/>
        <end position="80"/>
    </location>
</feature>
<evidence type="ECO:0000256" key="2">
    <source>
        <dbReference type="SAM" id="MobiDB-lite"/>
    </source>
</evidence>
<keyword evidence="5" id="KW-1185">Reference proteome</keyword>
<sequence>MDCCNPWIESLLSCFTGSTSSDDDRRHPPRPAALPDWRRAEQERDPADFRPEKADPARKESALGVSLSRGSLAQGPGSSASLHRLSVYDARPAQPAAPEGLVSRSASGLSLHQAQQHPSPSASASSSQLARAKSVTPKARARESELSRSGSSQLLRKALQRTRNKMGSSLRKGGAEASASGDLTAECSSYSVDDGLSITRSYSCVVGRSGGGASSDALAASASGSGSLAAAGRQGPGAPGPGWPGAPSGRANGIVWANTLLTADERAESESMLSESRESTSRMVASINETSKVAVNLSKNLYQQGEQIDRISGMQDEMEGMLVDADRDSKKVSSFWRGVFRRSSKRSSSGELSSSSGGAPAASKAAGRAGNLTEVPRPGTRAAQVSSMKALAIAEAGSRRPTNEAGDLLARSNRDIDEGLDTVSGCLDALRDASIGLGLELDRQNSALGDITVRAVRHKEKLKQITHRLK</sequence>
<gene>
    <name evidence="4" type="ORF">H696_02657</name>
</gene>
<dbReference type="Gene3D" id="1.20.5.110">
    <property type="match status" value="2"/>
</dbReference>
<name>A0A058Z7S4_FONAL</name>
<feature type="compositionally biased region" description="Basic and acidic residues" evidence="2">
    <location>
        <begin position="36"/>
        <end position="61"/>
    </location>
</feature>
<dbReference type="EMBL" id="KB932204">
    <property type="protein sequence ID" value="KCV70330.1"/>
    <property type="molecule type" value="Genomic_DNA"/>
</dbReference>
<feature type="domain" description="T-SNARE coiled-coil homology" evidence="3">
    <location>
        <begin position="270"/>
        <end position="332"/>
    </location>
</feature>
<evidence type="ECO:0000313" key="5">
    <source>
        <dbReference type="Proteomes" id="UP000030693"/>
    </source>
</evidence>
<dbReference type="SMART" id="SM00397">
    <property type="entry name" value="t_SNARE"/>
    <property type="match status" value="1"/>
</dbReference>
<comment type="similarity">
    <text evidence="1">Belongs to the SNAP-25 family.</text>
</comment>
<accession>A0A058Z7S4</accession>
<feature type="compositionally biased region" description="Low complexity" evidence="2">
    <location>
        <begin position="112"/>
        <end position="128"/>
    </location>
</feature>
<feature type="region of interest" description="Disordered" evidence="2">
    <location>
        <begin position="226"/>
        <end position="249"/>
    </location>
</feature>
<dbReference type="InterPro" id="IPR000727">
    <property type="entry name" value="T_SNARE_dom"/>
</dbReference>